<keyword evidence="6" id="KW-0378">Hydrolase</keyword>
<reference evidence="6 7" key="1">
    <citation type="journal article" date="2016" name="BMC Genomics">
        <title>Comparative genomics reveals Cyclospora cayetanensis possesses coccidia-like metabolism and invasion components but unique surface antigens.</title>
        <authorList>
            <person name="Liu S."/>
            <person name="Wang L."/>
            <person name="Zheng H."/>
            <person name="Xu Z."/>
            <person name="Roellig D.M."/>
            <person name="Li N."/>
            <person name="Frace M.A."/>
            <person name="Tang K."/>
            <person name="Arrowood M.J."/>
            <person name="Moss D.M."/>
            <person name="Zhang L."/>
            <person name="Feng Y."/>
            <person name="Xiao L."/>
        </authorList>
    </citation>
    <scope>NUCLEOTIDE SEQUENCE [LARGE SCALE GENOMIC DNA]</scope>
    <source>
        <strain evidence="6 7">CHN_HEN01</strain>
    </source>
</reference>
<evidence type="ECO:0000259" key="5">
    <source>
        <dbReference type="SMART" id="SM00631"/>
    </source>
</evidence>
<feature type="chain" id="PRO_5008913948" evidence="4">
    <location>
        <begin position="22"/>
        <end position="450"/>
    </location>
</feature>
<dbReference type="Proteomes" id="UP000095192">
    <property type="component" value="Unassembled WGS sequence"/>
</dbReference>
<evidence type="ECO:0000256" key="4">
    <source>
        <dbReference type="SAM" id="SignalP"/>
    </source>
</evidence>
<organism evidence="6 7">
    <name type="scientific">Cyclospora cayetanensis</name>
    <dbReference type="NCBI Taxonomy" id="88456"/>
    <lineage>
        <taxon>Eukaryota</taxon>
        <taxon>Sar</taxon>
        <taxon>Alveolata</taxon>
        <taxon>Apicomplexa</taxon>
        <taxon>Conoidasida</taxon>
        <taxon>Coccidia</taxon>
        <taxon>Eucoccidiorida</taxon>
        <taxon>Eimeriorina</taxon>
        <taxon>Eimeriidae</taxon>
        <taxon>Cyclospora</taxon>
    </lineage>
</organism>
<dbReference type="SMART" id="SM00631">
    <property type="entry name" value="Zn_pept"/>
    <property type="match status" value="1"/>
</dbReference>
<evidence type="ECO:0000256" key="3">
    <source>
        <dbReference type="SAM" id="MobiDB-lite"/>
    </source>
</evidence>
<keyword evidence="6" id="KW-0121">Carboxypeptidase</keyword>
<gene>
    <name evidence="6" type="ORF">cyc_05012</name>
</gene>
<keyword evidence="6" id="KW-0645">Protease</keyword>
<comment type="cofactor">
    <cofactor evidence="1">
        <name>Zn(2+)</name>
        <dbReference type="ChEBI" id="CHEBI:29105"/>
    </cofactor>
</comment>
<name>A0A1D3CVS7_9EIME</name>
<evidence type="ECO:0000313" key="6">
    <source>
        <dbReference type="EMBL" id="OEH75304.1"/>
    </source>
</evidence>
<dbReference type="GO" id="GO:0008270">
    <property type="term" value="F:zinc ion binding"/>
    <property type="evidence" value="ECO:0007669"/>
    <property type="project" value="InterPro"/>
</dbReference>
<dbReference type="GO" id="GO:0005615">
    <property type="term" value="C:extracellular space"/>
    <property type="evidence" value="ECO:0007669"/>
    <property type="project" value="TreeGrafter"/>
</dbReference>
<evidence type="ECO:0000313" key="7">
    <source>
        <dbReference type="Proteomes" id="UP000095192"/>
    </source>
</evidence>
<feature type="domain" description="Peptidase M14" evidence="5">
    <location>
        <begin position="71"/>
        <end position="316"/>
    </location>
</feature>
<dbReference type="InterPro" id="IPR000834">
    <property type="entry name" value="Peptidase_M14"/>
</dbReference>
<dbReference type="InParanoid" id="A0A1D3CVS7"/>
<dbReference type="AlphaFoldDB" id="A0A1D3CVS7"/>
<dbReference type="Pfam" id="PF00246">
    <property type="entry name" value="Peptidase_M14"/>
    <property type="match status" value="1"/>
</dbReference>
<comment type="caution">
    <text evidence="6">The sequence shown here is derived from an EMBL/GenBank/DDBJ whole genome shotgun (WGS) entry which is preliminary data.</text>
</comment>
<evidence type="ECO:0000256" key="1">
    <source>
        <dbReference type="ARBA" id="ARBA00001947"/>
    </source>
</evidence>
<dbReference type="SUPFAM" id="SSF53187">
    <property type="entry name" value="Zn-dependent exopeptidases"/>
    <property type="match status" value="1"/>
</dbReference>
<dbReference type="GO" id="GO:0004181">
    <property type="term" value="F:metallocarboxypeptidase activity"/>
    <property type="evidence" value="ECO:0007669"/>
    <property type="project" value="InterPro"/>
</dbReference>
<proteinExistence type="inferred from homology"/>
<dbReference type="VEuPathDB" id="ToxoDB:cyc_05012"/>
<dbReference type="PANTHER" id="PTHR11705:SF119">
    <property type="entry name" value="OS02G0119300 PROTEIN"/>
    <property type="match status" value="1"/>
</dbReference>
<feature type="compositionally biased region" description="Basic and acidic residues" evidence="3">
    <location>
        <begin position="254"/>
        <end position="265"/>
    </location>
</feature>
<dbReference type="PANTHER" id="PTHR11705">
    <property type="entry name" value="PROTEASE FAMILY M14 CARBOXYPEPTIDASE A,B"/>
    <property type="match status" value="1"/>
</dbReference>
<evidence type="ECO:0000256" key="2">
    <source>
        <dbReference type="ARBA" id="ARBA00005988"/>
    </source>
</evidence>
<protein>
    <submittedName>
        <fullName evidence="6">Zinc carboxypeptidase superfamily protein</fullName>
    </submittedName>
</protein>
<dbReference type="Gene3D" id="3.40.630.10">
    <property type="entry name" value="Zn peptidases"/>
    <property type="match status" value="1"/>
</dbReference>
<keyword evidence="4" id="KW-0732">Signal</keyword>
<dbReference type="GO" id="GO:0006508">
    <property type="term" value="P:proteolysis"/>
    <property type="evidence" value="ECO:0007669"/>
    <property type="project" value="InterPro"/>
</dbReference>
<feature type="region of interest" description="Disordered" evidence="3">
    <location>
        <begin position="246"/>
        <end position="273"/>
    </location>
</feature>
<keyword evidence="7" id="KW-1185">Reference proteome</keyword>
<dbReference type="EMBL" id="JROU02001769">
    <property type="protein sequence ID" value="OEH75304.1"/>
    <property type="molecule type" value="Genomic_DNA"/>
</dbReference>
<feature type="signal peptide" evidence="4">
    <location>
        <begin position="1"/>
        <end position="21"/>
    </location>
</feature>
<sequence length="450" mass="48822">MGKKQLLWMIALALLAVIALGRWIADALDFQHRHRQGNLGSPQGTSEHAYKQQSEASGDTVYHDYALPSWYHSYAEMLEELQRLGSSCGLELMQKTEDGVRVDFFVLKASSIPSERLFLLAGDHAREVVAPEVVFAFLKTLCRGEGLPQERASLHARRSNLEVMAVLSVSSAAREAVERGAYCMRTNPRGADLNRDWEASAAAATIGLARVGRPQQPETRILQSVLKEYQPTAFVSVHSGDYGVYLPSGAPSRPQERHFSSDRDGPSSSFAEGTFMGAASKQETVAGQVRASACVLEDQPCDFGSIANFFHAKGNELDWVMHTLGAPTGQATVVLALEVYRQQRPALKTAVSELISLLGATEALLETPLPEVGAVADLLPVPLAGHKSRFLAGAPPTGRQDAESLTAWQLARPPGDRISCFLHFNPSSRGGLRAVVDHWVGTLFALVQAL</sequence>
<comment type="similarity">
    <text evidence="2">Belongs to the peptidase M14 family.</text>
</comment>
<dbReference type="VEuPathDB" id="ToxoDB:LOC34621446"/>
<accession>A0A1D3CVS7</accession>